<accession>A0ABY2GW94</accession>
<evidence type="ECO:0000313" key="1">
    <source>
        <dbReference type="EMBL" id="TFA99945.1"/>
    </source>
</evidence>
<protein>
    <recommendedName>
        <fullName evidence="3">SSCRP protein</fullName>
    </recommendedName>
</protein>
<dbReference type="GeneID" id="300579783"/>
<proteinExistence type="predicted"/>
<evidence type="ECO:0008006" key="3">
    <source>
        <dbReference type="Google" id="ProtNLM"/>
    </source>
</evidence>
<sequence>MCGPETTNRPRGGALAALSSLDDAGHATTCGDLAFHTPGLPESNEATHVRLMPDAAYDAKTLSDLSVVIHSSGDPRTRIEDCGTFKTFGFPTTAESFSAAQAFVELPLSKPLLLEVGNEGIIGRRVSLYAGASPSRIVAEGIVGVNFLRGAAQPSFGMVQE</sequence>
<dbReference type="EMBL" id="PPTA01000012">
    <property type="protein sequence ID" value="TFA99945.1"/>
    <property type="molecule type" value="Genomic_DNA"/>
</dbReference>
<name>A0ABY2GW94_9HYPO</name>
<reference evidence="1 2" key="1">
    <citation type="submission" date="2018-01" db="EMBL/GenBank/DDBJ databases">
        <title>Genome characterization of the sugarcane-associated fungus Trichoderma ghanense CCMA-1212 and their application in lignocelulose bioconversion.</title>
        <authorList>
            <person name="Steindorff A.S."/>
            <person name="Mendes T.D."/>
            <person name="Vilela E.S.D."/>
            <person name="Rodrigues D.S."/>
            <person name="Formighieri E.F."/>
            <person name="Melo I.S."/>
            <person name="Favaro L.C.L."/>
        </authorList>
    </citation>
    <scope>NUCLEOTIDE SEQUENCE [LARGE SCALE GENOMIC DNA]</scope>
    <source>
        <strain evidence="1 2">CCMA-1212</strain>
    </source>
</reference>
<dbReference type="Proteomes" id="UP001642720">
    <property type="component" value="Unassembled WGS sequence"/>
</dbReference>
<gene>
    <name evidence="1" type="ORF">CCMA1212_008189</name>
</gene>
<evidence type="ECO:0000313" key="2">
    <source>
        <dbReference type="Proteomes" id="UP001642720"/>
    </source>
</evidence>
<comment type="caution">
    <text evidence="1">The sequence shown here is derived from an EMBL/GenBank/DDBJ whole genome shotgun (WGS) entry which is preliminary data.</text>
</comment>
<dbReference type="RefSeq" id="XP_073556147.1">
    <property type="nucleotide sequence ID" value="XM_073705333.1"/>
</dbReference>
<organism evidence="1 2">
    <name type="scientific">Trichoderma ghanense</name>
    <dbReference type="NCBI Taxonomy" id="65468"/>
    <lineage>
        <taxon>Eukaryota</taxon>
        <taxon>Fungi</taxon>
        <taxon>Dikarya</taxon>
        <taxon>Ascomycota</taxon>
        <taxon>Pezizomycotina</taxon>
        <taxon>Sordariomycetes</taxon>
        <taxon>Hypocreomycetidae</taxon>
        <taxon>Hypocreales</taxon>
        <taxon>Hypocreaceae</taxon>
        <taxon>Trichoderma</taxon>
    </lineage>
</organism>
<keyword evidence="2" id="KW-1185">Reference proteome</keyword>